<dbReference type="Pfam" id="PF00107">
    <property type="entry name" value="ADH_zinc_N"/>
    <property type="match status" value="1"/>
</dbReference>
<accession>A0A6L8W9T4</accession>
<dbReference type="SUPFAM" id="SSF50129">
    <property type="entry name" value="GroES-like"/>
    <property type="match status" value="2"/>
</dbReference>
<dbReference type="SMART" id="SM00829">
    <property type="entry name" value="PKS_ER"/>
    <property type="match status" value="1"/>
</dbReference>
<dbReference type="PANTHER" id="PTHR43205">
    <property type="entry name" value="PROSTAGLANDIN REDUCTASE"/>
    <property type="match status" value="1"/>
</dbReference>
<dbReference type="EMBL" id="WTUW01000009">
    <property type="protein sequence ID" value="MZR31795.1"/>
    <property type="molecule type" value="Genomic_DNA"/>
</dbReference>
<reference evidence="3 4" key="1">
    <citation type="submission" date="2019-12" db="EMBL/GenBank/DDBJ databases">
        <title>Snethiella sp. nov. sp. isolated from sea sand.</title>
        <authorList>
            <person name="Kim J."/>
            <person name="Jeong S.E."/>
            <person name="Jung H.S."/>
            <person name="Jeon C.O."/>
        </authorList>
    </citation>
    <scope>NUCLEOTIDE SEQUENCE [LARGE SCALE GENOMIC DNA]</scope>
    <source>
        <strain evidence="3 4">DP05</strain>
    </source>
</reference>
<comment type="caution">
    <text evidence="3">The sequence shown here is derived from an EMBL/GenBank/DDBJ whole genome shotgun (WGS) entry which is preliminary data.</text>
</comment>
<evidence type="ECO:0000313" key="3">
    <source>
        <dbReference type="EMBL" id="MZR31795.1"/>
    </source>
</evidence>
<protein>
    <submittedName>
        <fullName evidence="3">Zinc-binding dehydrogenase</fullName>
    </submittedName>
</protein>
<proteinExistence type="predicted"/>
<dbReference type="GO" id="GO:0016628">
    <property type="term" value="F:oxidoreductase activity, acting on the CH-CH group of donors, NAD or NADP as acceptor"/>
    <property type="evidence" value="ECO:0007669"/>
    <property type="project" value="InterPro"/>
</dbReference>
<dbReference type="FunFam" id="3.40.50.720:FF:000121">
    <property type="entry name" value="Prostaglandin reductase 2"/>
    <property type="match status" value="1"/>
</dbReference>
<evidence type="ECO:0000256" key="1">
    <source>
        <dbReference type="ARBA" id="ARBA00023002"/>
    </source>
</evidence>
<dbReference type="InterPro" id="IPR036291">
    <property type="entry name" value="NAD(P)-bd_dom_sf"/>
</dbReference>
<dbReference type="Gene3D" id="3.40.50.720">
    <property type="entry name" value="NAD(P)-binding Rossmann-like Domain"/>
    <property type="match status" value="1"/>
</dbReference>
<feature type="domain" description="Enoyl reductase (ER)" evidence="2">
    <location>
        <begin position="16"/>
        <end position="335"/>
    </location>
</feature>
<dbReference type="InterPro" id="IPR013149">
    <property type="entry name" value="ADH-like_C"/>
</dbReference>
<name>A0A6L8W9T4_9PROT</name>
<keyword evidence="4" id="KW-1185">Reference proteome</keyword>
<gene>
    <name evidence="3" type="ORF">GQE98_14255</name>
</gene>
<dbReference type="PANTHER" id="PTHR43205:SF7">
    <property type="entry name" value="PROSTAGLANDIN REDUCTASE 1"/>
    <property type="match status" value="1"/>
</dbReference>
<dbReference type="CDD" id="cd05288">
    <property type="entry name" value="PGDH"/>
    <property type="match status" value="1"/>
</dbReference>
<keyword evidence="1" id="KW-0560">Oxidoreductase</keyword>
<evidence type="ECO:0000259" key="2">
    <source>
        <dbReference type="SMART" id="SM00829"/>
    </source>
</evidence>
<dbReference type="Proteomes" id="UP000476030">
    <property type="component" value="Unassembled WGS sequence"/>
</dbReference>
<dbReference type="AlphaFoldDB" id="A0A6L8W9T4"/>
<dbReference type="Gene3D" id="3.90.180.10">
    <property type="entry name" value="Medium-chain alcohol dehydrogenases, catalytic domain"/>
    <property type="match status" value="1"/>
</dbReference>
<dbReference type="RefSeq" id="WP_161316389.1">
    <property type="nucleotide sequence ID" value="NZ_WTUW01000009.1"/>
</dbReference>
<dbReference type="InterPro" id="IPR011032">
    <property type="entry name" value="GroES-like_sf"/>
</dbReference>
<organism evidence="3 4">
    <name type="scientific">Sneathiella litorea</name>
    <dbReference type="NCBI Taxonomy" id="2606216"/>
    <lineage>
        <taxon>Bacteria</taxon>
        <taxon>Pseudomonadati</taxon>
        <taxon>Pseudomonadota</taxon>
        <taxon>Alphaproteobacteria</taxon>
        <taxon>Sneathiellales</taxon>
        <taxon>Sneathiellaceae</taxon>
        <taxon>Sneathiella</taxon>
    </lineage>
</organism>
<dbReference type="InterPro" id="IPR045010">
    <property type="entry name" value="MDR_fam"/>
</dbReference>
<dbReference type="InterPro" id="IPR041694">
    <property type="entry name" value="ADH_N_2"/>
</dbReference>
<dbReference type="InterPro" id="IPR020843">
    <property type="entry name" value="ER"/>
</dbReference>
<sequence>MSAMNKQILLKSRPNGEPTAANFDLVETPVPTPGAGQFLVKVIYMSLDPYMRGRMGAEKSYAATADLGAPMVGGGVGVVEESNNDQFKVGDYVMCGTGWQSYCLSDGTGVMKLDPKQAPISTGVGVLGMPGLTAYYGLLEIGKPKAGETVVVAAASGAVGSVVGQIAKIKGCRAVGIAGSPDKCAFVVEELGFDVCLNYKDADFPEQLAKACPDGIDVYFENVGGKVFEAVLPLFNDDARMPLCGLISQYNMTELPKGTNMLPALMRAMLTHRILIQGFIISYHFNHLPAFLKDVSGWIKSGQLKYREDIVEGIENAPEAFMGLLKGKNFGKLLVRVADDPTRN</sequence>
<dbReference type="Pfam" id="PF16884">
    <property type="entry name" value="ADH_N_2"/>
    <property type="match status" value="1"/>
</dbReference>
<evidence type="ECO:0000313" key="4">
    <source>
        <dbReference type="Proteomes" id="UP000476030"/>
    </source>
</evidence>
<dbReference type="SUPFAM" id="SSF51735">
    <property type="entry name" value="NAD(P)-binding Rossmann-fold domains"/>
    <property type="match status" value="1"/>
</dbReference>